<comment type="caution">
    <text evidence="7">The sequence shown here is derived from an EMBL/GenBank/DDBJ whole genome shotgun (WGS) entry which is preliminary data.</text>
</comment>
<evidence type="ECO:0000256" key="5">
    <source>
        <dbReference type="ARBA" id="ARBA00023136"/>
    </source>
</evidence>
<dbReference type="AlphaFoldDB" id="A0A917W2X5"/>
<dbReference type="GO" id="GO:0022857">
    <property type="term" value="F:transmembrane transporter activity"/>
    <property type="evidence" value="ECO:0007669"/>
    <property type="project" value="InterPro"/>
</dbReference>
<feature type="transmembrane region" description="Helical" evidence="6">
    <location>
        <begin position="313"/>
        <end position="335"/>
    </location>
</feature>
<name>A0A917W2X5_9BACL</name>
<feature type="transmembrane region" description="Helical" evidence="6">
    <location>
        <begin position="114"/>
        <end position="134"/>
    </location>
</feature>
<evidence type="ECO:0000313" key="7">
    <source>
        <dbReference type="EMBL" id="GGL56959.1"/>
    </source>
</evidence>
<protein>
    <submittedName>
        <fullName evidence="7">Ribose ABC transporter permease</fullName>
    </submittedName>
</protein>
<evidence type="ECO:0000256" key="2">
    <source>
        <dbReference type="ARBA" id="ARBA00022475"/>
    </source>
</evidence>
<dbReference type="Proteomes" id="UP000654670">
    <property type="component" value="Unassembled WGS sequence"/>
</dbReference>
<proteinExistence type="predicted"/>
<evidence type="ECO:0000256" key="1">
    <source>
        <dbReference type="ARBA" id="ARBA00004651"/>
    </source>
</evidence>
<keyword evidence="4 6" id="KW-1133">Transmembrane helix</keyword>
<accession>A0A917W2X5</accession>
<dbReference type="EMBL" id="BMOK01000008">
    <property type="protein sequence ID" value="GGL56959.1"/>
    <property type="molecule type" value="Genomic_DNA"/>
</dbReference>
<keyword evidence="5 6" id="KW-0472">Membrane</keyword>
<feature type="transmembrane region" description="Helical" evidence="6">
    <location>
        <begin position="74"/>
        <end position="107"/>
    </location>
</feature>
<organism evidence="7 8">
    <name type="scientific">Sporolactobacillus putidus</name>
    <dbReference type="NCBI Taxonomy" id="492735"/>
    <lineage>
        <taxon>Bacteria</taxon>
        <taxon>Bacillati</taxon>
        <taxon>Bacillota</taxon>
        <taxon>Bacilli</taxon>
        <taxon>Bacillales</taxon>
        <taxon>Sporolactobacillaceae</taxon>
        <taxon>Sporolactobacillus</taxon>
    </lineage>
</organism>
<dbReference type="PANTHER" id="PTHR32196:SF63">
    <property type="entry name" value="INNER MEMBRANE ABC TRANSPORTER PERMEASE PROTEIN YJFF"/>
    <property type="match status" value="1"/>
</dbReference>
<evidence type="ECO:0000256" key="6">
    <source>
        <dbReference type="SAM" id="Phobius"/>
    </source>
</evidence>
<reference evidence="7" key="2">
    <citation type="submission" date="2020-09" db="EMBL/GenBank/DDBJ databases">
        <authorList>
            <person name="Sun Q."/>
            <person name="Ohkuma M."/>
        </authorList>
    </citation>
    <scope>NUCLEOTIDE SEQUENCE</scope>
    <source>
        <strain evidence="7">JCM 15325</strain>
    </source>
</reference>
<dbReference type="InterPro" id="IPR001851">
    <property type="entry name" value="ABC_transp_permease"/>
</dbReference>
<comment type="subcellular location">
    <subcellularLocation>
        <location evidence="1">Cell membrane</location>
        <topology evidence="1">Multi-pass membrane protein</topology>
    </subcellularLocation>
</comment>
<dbReference type="PANTHER" id="PTHR32196">
    <property type="entry name" value="ABC TRANSPORTER PERMEASE PROTEIN YPHD-RELATED-RELATED"/>
    <property type="match status" value="1"/>
</dbReference>
<evidence type="ECO:0000256" key="3">
    <source>
        <dbReference type="ARBA" id="ARBA00022692"/>
    </source>
</evidence>
<feature type="transmembrane region" description="Helical" evidence="6">
    <location>
        <begin position="35"/>
        <end position="54"/>
    </location>
</feature>
<feature type="transmembrane region" description="Helical" evidence="6">
    <location>
        <begin position="268"/>
        <end position="301"/>
    </location>
</feature>
<keyword evidence="8" id="KW-1185">Reference proteome</keyword>
<feature type="transmembrane region" description="Helical" evidence="6">
    <location>
        <begin position="182"/>
        <end position="203"/>
    </location>
</feature>
<evidence type="ECO:0000313" key="8">
    <source>
        <dbReference type="Proteomes" id="UP000654670"/>
    </source>
</evidence>
<keyword evidence="3 6" id="KW-0812">Transmembrane</keyword>
<dbReference type="Pfam" id="PF02653">
    <property type="entry name" value="BPD_transp_2"/>
    <property type="match status" value="1"/>
</dbReference>
<feature type="transmembrane region" description="Helical" evidence="6">
    <location>
        <begin position="140"/>
        <end position="161"/>
    </location>
</feature>
<feature type="transmembrane region" description="Helical" evidence="6">
    <location>
        <begin position="234"/>
        <end position="256"/>
    </location>
</feature>
<dbReference type="RefSeq" id="WP_229727567.1">
    <property type="nucleotide sequence ID" value="NZ_BMOK01000008.1"/>
</dbReference>
<gene>
    <name evidence="7" type="primary">yphD</name>
    <name evidence="7" type="ORF">GCM10007968_21190</name>
</gene>
<keyword evidence="2" id="KW-1003">Cell membrane</keyword>
<evidence type="ECO:0000256" key="4">
    <source>
        <dbReference type="ARBA" id="ARBA00022989"/>
    </source>
</evidence>
<reference evidence="7" key="1">
    <citation type="journal article" date="2014" name="Int. J. Syst. Evol. Microbiol.">
        <title>Complete genome sequence of Corynebacterium casei LMG S-19264T (=DSM 44701T), isolated from a smear-ripened cheese.</title>
        <authorList>
            <consortium name="US DOE Joint Genome Institute (JGI-PGF)"/>
            <person name="Walter F."/>
            <person name="Albersmeier A."/>
            <person name="Kalinowski J."/>
            <person name="Ruckert C."/>
        </authorList>
    </citation>
    <scope>NUCLEOTIDE SEQUENCE</scope>
    <source>
        <strain evidence="7">JCM 15325</strain>
    </source>
</reference>
<sequence length="341" mass="36361">MTQADGTMKTEKKPFKPERITSAKTTQWLSNNKQLIGIFSVLILLSVFFSFSTSSFFTTGNMLNLLQQLAPNLIVVVIMTLVITTSGIDLSVGSILSLASALIAVLLSARWDSFFAFVFVLIVGAAVGLLNGYIISYLRIPPFIVTLASMIYVEGCALLITGGYSISISGSSWLMSLGGGELFTIPVSAIIAILIIIIGWIILTQTRFGTYIIGIGANEESVRRAGVNIKKIKLFTYMFSGMIAAFAGIIIATRLGSGSSNVGTGFEMDVIAAVVLGGTSLFGGIGTMLGSVIGVFLIGIINNGLTLMNVSPYIIQIIQGAVLLFAVIVNTYFFGRNKKRN</sequence>
<dbReference type="CDD" id="cd06579">
    <property type="entry name" value="TM_PBP1_transp_AraH_like"/>
    <property type="match status" value="1"/>
</dbReference>
<dbReference type="GO" id="GO:0005886">
    <property type="term" value="C:plasma membrane"/>
    <property type="evidence" value="ECO:0007669"/>
    <property type="project" value="UniProtKB-SubCell"/>
</dbReference>